<dbReference type="SUPFAM" id="SSF57701">
    <property type="entry name" value="Zn2/Cys6 DNA-binding domain"/>
    <property type="match status" value="1"/>
</dbReference>
<gene>
    <name evidence="4" type="ORF">PVAG01_02750</name>
</gene>
<dbReference type="PANTHER" id="PTHR47657:SF12">
    <property type="entry name" value="ZN(II)2CYS6 TRANSCRIPTION FACTOR (EUROFUNG)"/>
    <property type="match status" value="1"/>
</dbReference>
<dbReference type="EMBL" id="JBFCZG010000002">
    <property type="protein sequence ID" value="KAL3425959.1"/>
    <property type="molecule type" value="Genomic_DNA"/>
</dbReference>
<feature type="region of interest" description="Disordered" evidence="2">
    <location>
        <begin position="248"/>
        <end position="268"/>
    </location>
</feature>
<feature type="domain" description="Zn(2)-C6 fungal-type" evidence="3">
    <location>
        <begin position="19"/>
        <end position="49"/>
    </location>
</feature>
<accession>A0ABR4PRH6</accession>
<dbReference type="InterPro" id="IPR021858">
    <property type="entry name" value="Fun_TF"/>
</dbReference>
<organism evidence="4 5">
    <name type="scientific">Phlyctema vagabunda</name>
    <dbReference type="NCBI Taxonomy" id="108571"/>
    <lineage>
        <taxon>Eukaryota</taxon>
        <taxon>Fungi</taxon>
        <taxon>Dikarya</taxon>
        <taxon>Ascomycota</taxon>
        <taxon>Pezizomycotina</taxon>
        <taxon>Leotiomycetes</taxon>
        <taxon>Helotiales</taxon>
        <taxon>Dermateaceae</taxon>
        <taxon>Phlyctema</taxon>
    </lineage>
</organism>
<comment type="caution">
    <text evidence="4">The sequence shown here is derived from an EMBL/GenBank/DDBJ whole genome shotgun (WGS) entry which is preliminary data.</text>
</comment>
<proteinExistence type="predicted"/>
<evidence type="ECO:0000313" key="5">
    <source>
        <dbReference type="Proteomes" id="UP001629113"/>
    </source>
</evidence>
<evidence type="ECO:0000256" key="1">
    <source>
        <dbReference type="ARBA" id="ARBA00023242"/>
    </source>
</evidence>
<dbReference type="InterPro" id="IPR036864">
    <property type="entry name" value="Zn2-C6_fun-type_DNA-bd_sf"/>
</dbReference>
<dbReference type="SMART" id="SM00066">
    <property type="entry name" value="GAL4"/>
    <property type="match status" value="1"/>
</dbReference>
<dbReference type="Gene3D" id="4.10.240.10">
    <property type="entry name" value="Zn(2)-C6 fungal-type DNA-binding domain"/>
    <property type="match status" value="1"/>
</dbReference>
<evidence type="ECO:0000259" key="3">
    <source>
        <dbReference type="PROSITE" id="PS50048"/>
    </source>
</evidence>
<evidence type="ECO:0000256" key="2">
    <source>
        <dbReference type="SAM" id="MobiDB-lite"/>
    </source>
</evidence>
<dbReference type="CDD" id="cd00067">
    <property type="entry name" value="GAL4"/>
    <property type="match status" value="1"/>
</dbReference>
<reference evidence="4 5" key="1">
    <citation type="submission" date="2024-06" db="EMBL/GenBank/DDBJ databases">
        <title>Complete genome of Phlyctema vagabunda strain 19-DSS-EL-015.</title>
        <authorList>
            <person name="Fiorenzani C."/>
        </authorList>
    </citation>
    <scope>NUCLEOTIDE SEQUENCE [LARGE SCALE GENOMIC DNA]</scope>
    <source>
        <strain evidence="4 5">19-DSS-EL-015</strain>
    </source>
</reference>
<dbReference type="PROSITE" id="PS50048">
    <property type="entry name" value="ZN2_CY6_FUNGAL_2"/>
    <property type="match status" value="1"/>
</dbReference>
<keyword evidence="5" id="KW-1185">Reference proteome</keyword>
<keyword evidence="1" id="KW-0539">Nucleus</keyword>
<dbReference type="Pfam" id="PF11951">
    <property type="entry name" value="Fungal_trans_2"/>
    <property type="match status" value="1"/>
</dbReference>
<dbReference type="Pfam" id="PF00172">
    <property type="entry name" value="Zn_clus"/>
    <property type="match status" value="1"/>
</dbReference>
<dbReference type="PANTHER" id="PTHR47657">
    <property type="entry name" value="STEROL REGULATORY ELEMENT-BINDING PROTEIN ECM22"/>
    <property type="match status" value="1"/>
</dbReference>
<dbReference type="InterPro" id="IPR001138">
    <property type="entry name" value="Zn2Cys6_DnaBD"/>
</dbReference>
<sequence>MAGPGGGPPRRSHTKSRKGCETCKRRHIRCDENFPQCRNCTKHNCRCPYMDMPVQEERAPTPEKADLLWTSEIERDIERWQQTGSFPFPDLYIYPAPSPQYFAFEDLRLIHHVASISSELGTNDASNFTIWTRQVPLFLKIGSSYGFVMHALLALSATHLSWLTDCPLTANMAFEHRGIAFKGLHEAIGSFSRQNSDAVLAASLLLSWQATEWRSWTQLMHGTSSVIDAMQPWKNESQFGDFIAEQSTFPTAPPSPAPGSKKLSQPRKQDLDALQRAYTQLQKVETHLKQNHEDTKAITQLMSFIRSVRKVSPSHTAAQRFEMLNPLRAWLFWLPVMYLQQTRGSPSALVILAHYYTAALVVEPLFPEVGAAYFGSLSMGPIEEIARRLFSINVSQNPGTDLTTPLALMEYPIDMVSKFRNRMGWVQPERTASFPTFGQTYMGEDTSRYSYTSDEPVSSSLYPSPYGINPAFSYSQEHLTPYANSDSNPSSAISPLALDPFHQHYLGIPSPSGFNNYASPASSHYGGGEGSIIYSEHGEEFLSPYEGPGGFGGQGGFVHPTVWI</sequence>
<dbReference type="InterPro" id="IPR052400">
    <property type="entry name" value="Zn2-C6_fungal_TF"/>
</dbReference>
<protein>
    <recommendedName>
        <fullName evidence="3">Zn(2)-C6 fungal-type domain-containing protein</fullName>
    </recommendedName>
</protein>
<dbReference type="PROSITE" id="PS00463">
    <property type="entry name" value="ZN2_CY6_FUNGAL_1"/>
    <property type="match status" value="1"/>
</dbReference>
<name>A0ABR4PRH6_9HELO</name>
<dbReference type="Proteomes" id="UP001629113">
    <property type="component" value="Unassembled WGS sequence"/>
</dbReference>
<evidence type="ECO:0000313" key="4">
    <source>
        <dbReference type="EMBL" id="KAL3425959.1"/>
    </source>
</evidence>